<gene>
    <name evidence="5" type="ORF">IFK94_11370</name>
</gene>
<dbReference type="Gene3D" id="3.40.190.10">
    <property type="entry name" value="Periplasmic binding protein-like II"/>
    <property type="match status" value="4"/>
</dbReference>
<comment type="caution">
    <text evidence="5">The sequence shown here is derived from an EMBL/GenBank/DDBJ whole genome shotgun (WGS) entry which is preliminary data.</text>
</comment>
<dbReference type="AlphaFoldDB" id="A0A8J7C238"/>
<accession>A0A8J7C238</accession>
<evidence type="ECO:0000256" key="3">
    <source>
        <dbReference type="ARBA" id="ARBA00023237"/>
    </source>
</evidence>
<dbReference type="SUPFAM" id="SSF53955">
    <property type="entry name" value="Lysozyme-like"/>
    <property type="match status" value="1"/>
</dbReference>
<protein>
    <submittedName>
        <fullName evidence="5">Transporter substrate-binding domain-containing protein</fullName>
    </submittedName>
</protein>
<dbReference type="CDD" id="cd01009">
    <property type="entry name" value="PBP2_YfhD_N"/>
    <property type="match status" value="2"/>
</dbReference>
<dbReference type="Pfam" id="PF01464">
    <property type="entry name" value="SLT"/>
    <property type="match status" value="1"/>
</dbReference>
<dbReference type="SUPFAM" id="SSF53850">
    <property type="entry name" value="Periplasmic binding protein-like II"/>
    <property type="match status" value="2"/>
</dbReference>
<evidence type="ECO:0000256" key="2">
    <source>
        <dbReference type="ARBA" id="ARBA00022729"/>
    </source>
</evidence>
<comment type="subcellular location">
    <subcellularLocation>
        <location evidence="1">Cell outer membrane</location>
        <topology evidence="1">Peripheral membrane protein</topology>
    </subcellularLocation>
</comment>
<dbReference type="CDD" id="cd13403">
    <property type="entry name" value="MLTF-like"/>
    <property type="match status" value="1"/>
</dbReference>
<proteinExistence type="predicted"/>
<keyword evidence="2" id="KW-0732">Signal</keyword>
<evidence type="ECO:0000259" key="4">
    <source>
        <dbReference type="SMART" id="SM00062"/>
    </source>
</evidence>
<dbReference type="Gene3D" id="1.10.530.10">
    <property type="match status" value="1"/>
</dbReference>
<organism evidence="5 6">
    <name type="scientific">Candidatus Polarisedimenticola svalbardensis</name>
    <dbReference type="NCBI Taxonomy" id="2886004"/>
    <lineage>
        <taxon>Bacteria</taxon>
        <taxon>Pseudomonadati</taxon>
        <taxon>Acidobacteriota</taxon>
        <taxon>Candidatus Polarisedimenticolia</taxon>
        <taxon>Candidatus Polarisedimenticolales</taxon>
        <taxon>Candidatus Polarisedimenticolaceae</taxon>
        <taxon>Candidatus Polarisedimenticola</taxon>
    </lineage>
</organism>
<dbReference type="SMART" id="SM00062">
    <property type="entry name" value="PBPb"/>
    <property type="match status" value="2"/>
</dbReference>
<dbReference type="PANTHER" id="PTHR35936">
    <property type="entry name" value="MEMBRANE-BOUND LYTIC MUREIN TRANSGLYCOSYLASE F"/>
    <property type="match status" value="1"/>
</dbReference>
<evidence type="ECO:0000256" key="1">
    <source>
        <dbReference type="ARBA" id="ARBA00004339"/>
    </source>
</evidence>
<feature type="domain" description="Solute-binding protein family 3/N-terminal" evidence="4">
    <location>
        <begin position="5"/>
        <end position="226"/>
    </location>
</feature>
<dbReference type="InterPro" id="IPR008258">
    <property type="entry name" value="Transglycosylase_SLT_dom_1"/>
</dbReference>
<evidence type="ECO:0000313" key="6">
    <source>
        <dbReference type="Proteomes" id="UP000648239"/>
    </source>
</evidence>
<dbReference type="GO" id="GO:0009279">
    <property type="term" value="C:cell outer membrane"/>
    <property type="evidence" value="ECO:0007669"/>
    <property type="project" value="UniProtKB-SubCell"/>
</dbReference>
<dbReference type="PANTHER" id="PTHR35936:SF32">
    <property type="entry name" value="MEMBRANE-BOUND LYTIC MUREIN TRANSGLYCOSYLASE F"/>
    <property type="match status" value="1"/>
</dbReference>
<dbReference type="Proteomes" id="UP000648239">
    <property type="component" value="Unassembled WGS sequence"/>
</dbReference>
<keyword evidence="3" id="KW-0998">Cell outer membrane</keyword>
<dbReference type="Pfam" id="PF00497">
    <property type="entry name" value="SBP_bac_3"/>
    <property type="match status" value="2"/>
</dbReference>
<evidence type="ECO:0000313" key="5">
    <source>
        <dbReference type="EMBL" id="MBD3868715.1"/>
    </source>
</evidence>
<dbReference type="EMBL" id="JACXWD010000040">
    <property type="protein sequence ID" value="MBD3868715.1"/>
    <property type="molecule type" value="Genomic_DNA"/>
</dbReference>
<dbReference type="InterPro" id="IPR023346">
    <property type="entry name" value="Lysozyme-like_dom_sf"/>
</dbReference>
<dbReference type="InterPro" id="IPR001638">
    <property type="entry name" value="Solute-binding_3/MltF_N"/>
</dbReference>
<name>A0A8J7C238_9BACT</name>
<feature type="domain" description="Solute-binding protein family 3/N-terminal" evidence="4">
    <location>
        <begin position="234"/>
        <end position="457"/>
    </location>
</feature>
<reference evidence="5 6" key="1">
    <citation type="submission" date="2020-08" db="EMBL/GenBank/DDBJ databases">
        <title>Acidobacteriota in marine sediments use diverse sulfur dissimilation pathways.</title>
        <authorList>
            <person name="Wasmund K."/>
        </authorList>
    </citation>
    <scope>NUCLEOTIDE SEQUENCE [LARGE SCALE GENOMIC DNA]</scope>
    <source>
        <strain evidence="5">MAG AM4</strain>
    </source>
</reference>
<sequence length="647" mass="73631">MERGYLRILTPPQRLEGLERRGLSVELDLRMAEKLARSLNLKPMIIRMKDRSEMLAALLDGRGDVVIARLARTPLREKSFDFTVPTDRVHEMLVIRTGETEINTLNDLDGLEVAVRESSSFHETLTGIRESVPGLKIRLLPEELDTEEILYRVHEGELQATVADEDMVRETAGYMPGLFGALKLTRKRPIAWALRKGTPELRNAIDAFLYEQAFTGDIPEKAMGDLAAIRERQVLRVLTKNNSATYFMHRGEQKGFEYELARELADSLGLRLQIIVPPRGDLLVPWLREGRGDLIAAAMTVTPEREREIRFSHPYREETEQVVQRTDEPALTGPQDLAGRTVVVRRSSSYRRSLEKLQETVGFTIADAPEEMETEELIAGVAEGLCDLTVADRSILEIERQYRNDVHGPLTIGAPGRLAWAVRQDNENFLLEVNLFLDQHYRGTLFNVLENRYFGDSRRLVRRIEPSSAGKAGLSPYDHLFRKHGKKQKLDWRLLAAQAYQESRFDPDAESWAGAVGVMQVMPETAREMGITGDLTDPEVGIEAGARYLRRLIDLFEEDQLAPSVRLRFALGAYNAGRGHVLDARRIARSTGRDPDRWFDHVEEAMLLLKKAEYASVARFGYCRGDQPRNYVRDITDRYLSYTQIVN</sequence>
<keyword evidence="3" id="KW-0472">Membrane</keyword>